<evidence type="ECO:0000313" key="1">
    <source>
        <dbReference type="EMBL" id="KAI3727197.1"/>
    </source>
</evidence>
<dbReference type="Proteomes" id="UP001056120">
    <property type="component" value="Linkage Group LG22"/>
</dbReference>
<gene>
    <name evidence="1" type="ORF">L1987_67008</name>
</gene>
<organism evidence="1 2">
    <name type="scientific">Smallanthus sonchifolius</name>
    <dbReference type="NCBI Taxonomy" id="185202"/>
    <lineage>
        <taxon>Eukaryota</taxon>
        <taxon>Viridiplantae</taxon>
        <taxon>Streptophyta</taxon>
        <taxon>Embryophyta</taxon>
        <taxon>Tracheophyta</taxon>
        <taxon>Spermatophyta</taxon>
        <taxon>Magnoliopsida</taxon>
        <taxon>eudicotyledons</taxon>
        <taxon>Gunneridae</taxon>
        <taxon>Pentapetalae</taxon>
        <taxon>asterids</taxon>
        <taxon>campanulids</taxon>
        <taxon>Asterales</taxon>
        <taxon>Asteraceae</taxon>
        <taxon>Asteroideae</taxon>
        <taxon>Heliantheae alliance</taxon>
        <taxon>Millerieae</taxon>
        <taxon>Smallanthus</taxon>
    </lineage>
</organism>
<accession>A0ACB9BZ51</accession>
<proteinExistence type="predicted"/>
<sequence length="105" mass="11800">MMEMGMMELWKWDYIGSTADVMILDLLDMFPLADTINGVQVGDEIGKATIGEHLARLPIIIDDEIEASLSSADSVHVLLKQALPANDCLFRQDENVKYLIQDQNF</sequence>
<protein>
    <submittedName>
        <fullName evidence="1">Uncharacterized protein</fullName>
    </submittedName>
</protein>
<comment type="caution">
    <text evidence="1">The sequence shown here is derived from an EMBL/GenBank/DDBJ whole genome shotgun (WGS) entry which is preliminary data.</text>
</comment>
<reference evidence="1 2" key="2">
    <citation type="journal article" date="2022" name="Mol. Ecol. Resour.">
        <title>The genomes of chicory, endive, great burdock and yacon provide insights into Asteraceae paleo-polyploidization history and plant inulin production.</title>
        <authorList>
            <person name="Fan W."/>
            <person name="Wang S."/>
            <person name="Wang H."/>
            <person name="Wang A."/>
            <person name="Jiang F."/>
            <person name="Liu H."/>
            <person name="Zhao H."/>
            <person name="Xu D."/>
            <person name="Zhang Y."/>
        </authorList>
    </citation>
    <scope>NUCLEOTIDE SEQUENCE [LARGE SCALE GENOMIC DNA]</scope>
    <source>
        <strain evidence="2">cv. Yunnan</strain>
        <tissue evidence="1">Leaves</tissue>
    </source>
</reference>
<dbReference type="EMBL" id="CM042039">
    <property type="protein sequence ID" value="KAI3727197.1"/>
    <property type="molecule type" value="Genomic_DNA"/>
</dbReference>
<keyword evidence="2" id="KW-1185">Reference proteome</keyword>
<evidence type="ECO:0000313" key="2">
    <source>
        <dbReference type="Proteomes" id="UP001056120"/>
    </source>
</evidence>
<name>A0ACB9BZ51_9ASTR</name>
<reference evidence="2" key="1">
    <citation type="journal article" date="2022" name="Mol. Ecol. Resour.">
        <title>The genomes of chicory, endive, great burdock and yacon provide insights into Asteraceae palaeo-polyploidization history and plant inulin production.</title>
        <authorList>
            <person name="Fan W."/>
            <person name="Wang S."/>
            <person name="Wang H."/>
            <person name="Wang A."/>
            <person name="Jiang F."/>
            <person name="Liu H."/>
            <person name="Zhao H."/>
            <person name="Xu D."/>
            <person name="Zhang Y."/>
        </authorList>
    </citation>
    <scope>NUCLEOTIDE SEQUENCE [LARGE SCALE GENOMIC DNA]</scope>
    <source>
        <strain evidence="2">cv. Yunnan</strain>
    </source>
</reference>